<gene>
    <name evidence="3" type="ORF">Mal52_12890</name>
</gene>
<dbReference type="EMBL" id="CP036276">
    <property type="protein sequence ID" value="QDU42821.1"/>
    <property type="molecule type" value="Genomic_DNA"/>
</dbReference>
<protein>
    <submittedName>
        <fullName evidence="3">Transcriptional activator RfaH</fullName>
    </submittedName>
</protein>
<evidence type="ECO:0000256" key="1">
    <source>
        <dbReference type="ARBA" id="ARBA00023163"/>
    </source>
</evidence>
<dbReference type="GO" id="GO:0006354">
    <property type="term" value="P:DNA-templated transcription elongation"/>
    <property type="evidence" value="ECO:0007669"/>
    <property type="project" value="InterPro"/>
</dbReference>
<keyword evidence="1" id="KW-0804">Transcription</keyword>
<evidence type="ECO:0000313" key="4">
    <source>
        <dbReference type="Proteomes" id="UP000319383"/>
    </source>
</evidence>
<dbReference type="SUPFAM" id="SSF82679">
    <property type="entry name" value="N-utilization substance G protein NusG, N-terminal domain"/>
    <property type="match status" value="1"/>
</dbReference>
<dbReference type="AlphaFoldDB" id="A0A517ZK21"/>
<dbReference type="KEGG" id="sdyn:Mal52_12890"/>
<dbReference type="Gene3D" id="3.30.70.940">
    <property type="entry name" value="NusG, N-terminal domain"/>
    <property type="match status" value="1"/>
</dbReference>
<reference evidence="3 4" key="1">
    <citation type="submission" date="2019-02" db="EMBL/GenBank/DDBJ databases">
        <title>Deep-cultivation of Planctomycetes and their phenomic and genomic characterization uncovers novel biology.</title>
        <authorList>
            <person name="Wiegand S."/>
            <person name="Jogler M."/>
            <person name="Boedeker C."/>
            <person name="Pinto D."/>
            <person name="Vollmers J."/>
            <person name="Rivas-Marin E."/>
            <person name="Kohn T."/>
            <person name="Peeters S.H."/>
            <person name="Heuer A."/>
            <person name="Rast P."/>
            <person name="Oberbeckmann S."/>
            <person name="Bunk B."/>
            <person name="Jeske O."/>
            <person name="Meyerdierks A."/>
            <person name="Storesund J.E."/>
            <person name="Kallscheuer N."/>
            <person name="Luecker S."/>
            <person name="Lage O.M."/>
            <person name="Pohl T."/>
            <person name="Merkel B.J."/>
            <person name="Hornburger P."/>
            <person name="Mueller R.-W."/>
            <person name="Bruemmer F."/>
            <person name="Labrenz M."/>
            <person name="Spormann A.M."/>
            <person name="Op den Camp H."/>
            <person name="Overmann J."/>
            <person name="Amann R."/>
            <person name="Jetten M.S.M."/>
            <person name="Mascher T."/>
            <person name="Medema M.H."/>
            <person name="Devos D.P."/>
            <person name="Kaster A.-K."/>
            <person name="Ovreas L."/>
            <person name="Rohde M."/>
            <person name="Galperin M.Y."/>
            <person name="Jogler C."/>
        </authorList>
    </citation>
    <scope>NUCLEOTIDE SEQUENCE [LARGE SCALE GENOMIC DNA]</scope>
    <source>
        <strain evidence="3 4">Mal52</strain>
    </source>
</reference>
<feature type="domain" description="NusG-like N-terminal" evidence="2">
    <location>
        <begin position="28"/>
        <end position="103"/>
    </location>
</feature>
<dbReference type="InterPro" id="IPR008991">
    <property type="entry name" value="Translation_prot_SH3-like_sf"/>
</dbReference>
<dbReference type="InterPro" id="IPR006645">
    <property type="entry name" value="NGN-like_dom"/>
</dbReference>
<dbReference type="SUPFAM" id="SSF50104">
    <property type="entry name" value="Translation proteins SH3-like domain"/>
    <property type="match status" value="1"/>
</dbReference>
<dbReference type="Proteomes" id="UP000319383">
    <property type="component" value="Chromosome"/>
</dbReference>
<keyword evidence="4" id="KW-1185">Reference proteome</keyword>
<dbReference type="RefSeq" id="WP_145374825.1">
    <property type="nucleotide sequence ID" value="NZ_CP036276.1"/>
</dbReference>
<evidence type="ECO:0000259" key="2">
    <source>
        <dbReference type="Pfam" id="PF02357"/>
    </source>
</evidence>
<organism evidence="3 4">
    <name type="scientific">Symmachiella dynata</name>
    <dbReference type="NCBI Taxonomy" id="2527995"/>
    <lineage>
        <taxon>Bacteria</taxon>
        <taxon>Pseudomonadati</taxon>
        <taxon>Planctomycetota</taxon>
        <taxon>Planctomycetia</taxon>
        <taxon>Planctomycetales</taxon>
        <taxon>Planctomycetaceae</taxon>
        <taxon>Symmachiella</taxon>
    </lineage>
</organism>
<dbReference type="Pfam" id="PF02357">
    <property type="entry name" value="NusG"/>
    <property type="match status" value="1"/>
</dbReference>
<name>A0A517ZK21_9PLAN</name>
<dbReference type="InterPro" id="IPR036735">
    <property type="entry name" value="NGN_dom_sf"/>
</dbReference>
<sequence>MPILAQEPELYPDNLFEAIQVDTAQDRKWFAVHTRPRSEKSLARRLVRDDIWFHLPVQQHQYRTPKGRKCTSYLPLFPSYLFIYGDHTDRFRAMLTDRIIRILDVPDGQQLTFDLRQVQQALESGATVRPQSKLIPGAQVRVTSGPFENLEGRIVKRQTGDVLLVAVHYLQQGITISLEDCQIEAI</sequence>
<accession>A0A517ZK21</accession>
<dbReference type="CDD" id="cd09895">
    <property type="entry name" value="NGN_SP_UpxY"/>
    <property type="match status" value="1"/>
</dbReference>
<proteinExistence type="predicted"/>
<evidence type="ECO:0000313" key="3">
    <source>
        <dbReference type="EMBL" id="QDU42821.1"/>
    </source>
</evidence>